<evidence type="ECO:0000313" key="2">
    <source>
        <dbReference type="EMBL" id="EPQ02361.1"/>
    </source>
</evidence>
<accession>S7MF59</accession>
<evidence type="ECO:0000313" key="3">
    <source>
        <dbReference type="Proteomes" id="UP000052978"/>
    </source>
</evidence>
<organism evidence="2 3">
    <name type="scientific">Myotis brandtii</name>
    <name type="common">Brandt's bat</name>
    <dbReference type="NCBI Taxonomy" id="109478"/>
    <lineage>
        <taxon>Eukaryota</taxon>
        <taxon>Metazoa</taxon>
        <taxon>Chordata</taxon>
        <taxon>Craniata</taxon>
        <taxon>Vertebrata</taxon>
        <taxon>Euteleostomi</taxon>
        <taxon>Mammalia</taxon>
        <taxon>Eutheria</taxon>
        <taxon>Laurasiatheria</taxon>
        <taxon>Chiroptera</taxon>
        <taxon>Yangochiroptera</taxon>
        <taxon>Vespertilionidae</taxon>
        <taxon>Myotis</taxon>
    </lineage>
</organism>
<name>S7MF59_MYOBR</name>
<proteinExistence type="predicted"/>
<keyword evidence="3" id="KW-1185">Reference proteome</keyword>
<gene>
    <name evidence="2" type="ORF">D623_10035044</name>
</gene>
<sequence length="97" mass="11008">MDTVLSWQRAGKFSPSTQKEKEETTFSFWAPCSTIDQDKLPHSLPGFLEWFPGRSQTFTFKWMTMSQSGRNISKDPSFAEASELEPSLRAKAGSQLQ</sequence>
<protein>
    <submittedName>
        <fullName evidence="2">Uncharacterized protein</fullName>
    </submittedName>
</protein>
<dbReference type="EMBL" id="KE161207">
    <property type="protein sequence ID" value="EPQ02361.1"/>
    <property type="molecule type" value="Genomic_DNA"/>
</dbReference>
<reference evidence="2 3" key="1">
    <citation type="journal article" date="2013" name="Nat. Commun.">
        <title>Genome analysis reveals insights into physiology and longevity of the Brandt's bat Myotis brandtii.</title>
        <authorList>
            <person name="Seim I."/>
            <person name="Fang X."/>
            <person name="Xiong Z."/>
            <person name="Lobanov A.V."/>
            <person name="Huang Z."/>
            <person name="Ma S."/>
            <person name="Feng Y."/>
            <person name="Turanov A.A."/>
            <person name="Zhu Y."/>
            <person name="Lenz T.L."/>
            <person name="Gerashchenko M.V."/>
            <person name="Fan D."/>
            <person name="Hee Yim S."/>
            <person name="Yao X."/>
            <person name="Jordan D."/>
            <person name="Xiong Y."/>
            <person name="Ma Y."/>
            <person name="Lyapunov A.N."/>
            <person name="Chen G."/>
            <person name="Kulakova O.I."/>
            <person name="Sun Y."/>
            <person name="Lee S.G."/>
            <person name="Bronson R.T."/>
            <person name="Moskalev A.A."/>
            <person name="Sunyaev S.R."/>
            <person name="Zhang G."/>
            <person name="Krogh A."/>
            <person name="Wang J."/>
            <person name="Gladyshev V.N."/>
        </authorList>
    </citation>
    <scope>NUCLEOTIDE SEQUENCE [LARGE SCALE GENOMIC DNA]</scope>
</reference>
<dbReference type="AlphaFoldDB" id="S7MF59"/>
<dbReference type="Proteomes" id="UP000052978">
    <property type="component" value="Unassembled WGS sequence"/>
</dbReference>
<feature type="region of interest" description="Disordered" evidence="1">
    <location>
        <begin position="68"/>
        <end position="97"/>
    </location>
</feature>
<evidence type="ECO:0000256" key="1">
    <source>
        <dbReference type="SAM" id="MobiDB-lite"/>
    </source>
</evidence>